<evidence type="ECO:0000256" key="6">
    <source>
        <dbReference type="ARBA" id="ARBA00022989"/>
    </source>
</evidence>
<dbReference type="SMART" id="SM00664">
    <property type="entry name" value="DoH"/>
    <property type="match status" value="1"/>
</dbReference>
<evidence type="ECO:0000313" key="16">
    <source>
        <dbReference type="Proteomes" id="UP000183832"/>
    </source>
</evidence>
<dbReference type="STRING" id="568069.A0A1J1HTT6"/>
<dbReference type="PANTHER" id="PTHR10157">
    <property type="entry name" value="DOPAMINE BETA HYDROXYLASE RELATED"/>
    <property type="match status" value="1"/>
</dbReference>
<keyword evidence="12" id="KW-0325">Glycoprotein</keyword>
<evidence type="ECO:0000313" key="15">
    <source>
        <dbReference type="EMBL" id="CRK89585.1"/>
    </source>
</evidence>
<dbReference type="InterPro" id="IPR014784">
    <property type="entry name" value="Cu2_ascorb_mOase-like_C"/>
</dbReference>
<dbReference type="Proteomes" id="UP000183832">
    <property type="component" value="Unassembled WGS sequence"/>
</dbReference>
<dbReference type="InterPro" id="IPR000323">
    <property type="entry name" value="Cu2_ascorb_mOase_N"/>
</dbReference>
<dbReference type="InterPro" id="IPR036939">
    <property type="entry name" value="Cu2_ascorb_mOase_N_sf"/>
</dbReference>
<evidence type="ECO:0000259" key="14">
    <source>
        <dbReference type="PROSITE" id="PS50836"/>
    </source>
</evidence>
<evidence type="ECO:0000256" key="11">
    <source>
        <dbReference type="ARBA" id="ARBA00023157"/>
    </source>
</evidence>
<dbReference type="Gene3D" id="2.60.120.230">
    <property type="match status" value="1"/>
</dbReference>
<dbReference type="GO" id="GO:0005507">
    <property type="term" value="F:copper ion binding"/>
    <property type="evidence" value="ECO:0007669"/>
    <property type="project" value="InterPro"/>
</dbReference>
<dbReference type="GO" id="GO:0042420">
    <property type="term" value="P:dopamine catabolic process"/>
    <property type="evidence" value="ECO:0007669"/>
    <property type="project" value="TreeGrafter"/>
</dbReference>
<dbReference type="PRINTS" id="PR00767">
    <property type="entry name" value="DBMONOXGNASE"/>
</dbReference>
<dbReference type="PROSITE" id="PS50836">
    <property type="entry name" value="DOMON"/>
    <property type="match status" value="1"/>
</dbReference>
<dbReference type="InterPro" id="IPR005018">
    <property type="entry name" value="DOMON_domain"/>
</dbReference>
<evidence type="ECO:0000256" key="5">
    <source>
        <dbReference type="ARBA" id="ARBA00022723"/>
    </source>
</evidence>
<dbReference type="PROSITE" id="PS00084">
    <property type="entry name" value="CU2_MONOOXYGENASE_1"/>
    <property type="match status" value="1"/>
</dbReference>
<keyword evidence="9" id="KW-0503">Monooxygenase</keyword>
<feature type="domain" description="DOMON" evidence="14">
    <location>
        <begin position="46"/>
        <end position="163"/>
    </location>
</feature>
<evidence type="ECO:0000256" key="10">
    <source>
        <dbReference type="ARBA" id="ARBA00023136"/>
    </source>
</evidence>
<sequence>MSWIKATSLALVLITISDGIFGKVHRHRVPNVLPNQMHQITLDPIEHVKLTWMVDWPEKNVFFQVKNGITKKFTWFAIGFSRRGEFPRTDFCIFQREHGKIDINIDAWSSDDGQHIIIDRHQDCITIARSNKDEIAFRRKFDTCDEEDFPFHEGTMFIYWMRGEETLDFDDNFLTPDLPENDFGMSHLQLLRADSINIPEKKIRHFDIVVKDVEIPATDTTYWCKVQKLKDASKRRHIVEFEPIIKSEEFVHHMEVFHCETMADVEIPLYEGNCDDLPAEAKVCSKVMALWAMGAATFTYPREVGLAFGGSDYNPYIRLEIHYNNPNIIGGRIDNSGMRIKYVNKLRKYDAAVMELGLEYTDKMAIPPGQLAFPLSGYCIAECTRIALPKDGITVFGSQLHTHLRGVRVLTRHFRDDKELVELNRDDFYLNHFQEIRHLRRKPKVLPGDALVTTCFYDTRGYENATMGGFSIQDEMCVNYIHYYPATNLELCKSSVSEKTLADYFEFMKKKDHQDIDMRRGRFANYRAIDWTLPHVNELFTMYTNEPLSMQCNRSDGRRFDGFNWEGAPITEVPIQIPDRQLSCAGGGKSLRNSNDCDMFGECIY</sequence>
<evidence type="ECO:0000256" key="3">
    <source>
        <dbReference type="ARBA" id="ARBA00010676"/>
    </source>
</evidence>
<reference evidence="15 16" key="1">
    <citation type="submission" date="2015-04" db="EMBL/GenBank/DDBJ databases">
        <authorList>
            <person name="Syromyatnikov M.Y."/>
            <person name="Popov V.N."/>
        </authorList>
    </citation>
    <scope>NUCLEOTIDE SEQUENCE [LARGE SCALE GENOMIC DNA]</scope>
</reference>
<keyword evidence="11" id="KW-1015">Disulfide bond</keyword>
<dbReference type="Gene3D" id="2.60.120.310">
    <property type="entry name" value="Copper type II, ascorbate-dependent monooxygenase, N-terminal domain"/>
    <property type="match status" value="1"/>
</dbReference>
<feature type="signal peptide" evidence="13">
    <location>
        <begin position="1"/>
        <end position="22"/>
    </location>
</feature>
<evidence type="ECO:0000256" key="13">
    <source>
        <dbReference type="SAM" id="SignalP"/>
    </source>
</evidence>
<feature type="chain" id="PRO_5012678589" evidence="13">
    <location>
        <begin position="23"/>
        <end position="605"/>
    </location>
</feature>
<keyword evidence="6" id="KW-1133">Transmembrane helix</keyword>
<accession>A0A1J1HTT6</accession>
<comment type="subcellular location">
    <subcellularLocation>
        <location evidence="2">Membrane</location>
        <topology evidence="2">Single-pass membrane protein</topology>
    </subcellularLocation>
</comment>
<dbReference type="OrthoDB" id="129121at2759"/>
<dbReference type="GO" id="GO:0004500">
    <property type="term" value="F:dopamine beta-monooxygenase activity"/>
    <property type="evidence" value="ECO:0007669"/>
    <property type="project" value="InterPro"/>
</dbReference>
<proteinExistence type="inferred from homology"/>
<organism evidence="15 16">
    <name type="scientific">Clunio marinus</name>
    <dbReference type="NCBI Taxonomy" id="568069"/>
    <lineage>
        <taxon>Eukaryota</taxon>
        <taxon>Metazoa</taxon>
        <taxon>Ecdysozoa</taxon>
        <taxon>Arthropoda</taxon>
        <taxon>Hexapoda</taxon>
        <taxon>Insecta</taxon>
        <taxon>Pterygota</taxon>
        <taxon>Neoptera</taxon>
        <taxon>Endopterygota</taxon>
        <taxon>Diptera</taxon>
        <taxon>Nematocera</taxon>
        <taxon>Chironomoidea</taxon>
        <taxon>Chironomidae</taxon>
        <taxon>Clunio</taxon>
    </lineage>
</organism>
<keyword evidence="8" id="KW-0186">Copper</keyword>
<dbReference type="FunFam" id="2.60.120.230:FF:000001">
    <property type="entry name" value="Monooxygenase, DBH-like 1"/>
    <property type="match status" value="1"/>
</dbReference>
<dbReference type="EMBL" id="CVRI01000013">
    <property type="protein sequence ID" value="CRK89585.1"/>
    <property type="molecule type" value="Genomic_DNA"/>
</dbReference>
<keyword evidence="4" id="KW-0812">Transmembrane</keyword>
<keyword evidence="7" id="KW-0560">Oxidoreductase</keyword>
<dbReference type="AlphaFoldDB" id="A0A1J1HTT6"/>
<dbReference type="InterPro" id="IPR000945">
    <property type="entry name" value="DBH-like"/>
</dbReference>
<dbReference type="GO" id="GO:0042421">
    <property type="term" value="P:norepinephrine biosynthetic process"/>
    <property type="evidence" value="ECO:0007669"/>
    <property type="project" value="TreeGrafter"/>
</dbReference>
<evidence type="ECO:0000256" key="9">
    <source>
        <dbReference type="ARBA" id="ARBA00023033"/>
    </source>
</evidence>
<dbReference type="SUPFAM" id="SSF49742">
    <property type="entry name" value="PHM/PNGase F"/>
    <property type="match status" value="2"/>
</dbReference>
<name>A0A1J1HTT6_9DIPT</name>
<evidence type="ECO:0000256" key="7">
    <source>
        <dbReference type="ARBA" id="ARBA00023002"/>
    </source>
</evidence>
<dbReference type="Pfam" id="PF01082">
    <property type="entry name" value="Cu2_monooxygen"/>
    <property type="match status" value="1"/>
</dbReference>
<dbReference type="GO" id="GO:0030667">
    <property type="term" value="C:secretory granule membrane"/>
    <property type="evidence" value="ECO:0007669"/>
    <property type="project" value="TreeGrafter"/>
</dbReference>
<keyword evidence="5" id="KW-0479">Metal-binding</keyword>
<dbReference type="InterPro" id="IPR020611">
    <property type="entry name" value="Cu2_ascorb_mOase_CS-1"/>
</dbReference>
<keyword evidence="13" id="KW-0732">Signal</keyword>
<keyword evidence="16" id="KW-1185">Reference proteome</keyword>
<dbReference type="InterPro" id="IPR045266">
    <property type="entry name" value="DOH_DOMON"/>
</dbReference>
<dbReference type="GO" id="GO:0006589">
    <property type="term" value="P:octopamine biosynthetic process"/>
    <property type="evidence" value="ECO:0007669"/>
    <property type="project" value="TreeGrafter"/>
</dbReference>
<dbReference type="Pfam" id="PF03712">
    <property type="entry name" value="Cu2_monoox_C"/>
    <property type="match status" value="1"/>
</dbReference>
<evidence type="ECO:0000256" key="8">
    <source>
        <dbReference type="ARBA" id="ARBA00023008"/>
    </source>
</evidence>
<dbReference type="InterPro" id="IPR028460">
    <property type="entry name" value="Tbh/DBH"/>
</dbReference>
<keyword evidence="10" id="KW-0472">Membrane</keyword>
<protein>
    <submittedName>
        <fullName evidence="15">CLUMA_CG003247, isoform A</fullName>
    </submittedName>
</protein>
<dbReference type="CDD" id="cd09631">
    <property type="entry name" value="DOMON_DOH"/>
    <property type="match status" value="1"/>
</dbReference>
<comment type="similarity">
    <text evidence="3">Belongs to the copper type II ascorbate-dependent monooxygenase family.</text>
</comment>
<comment type="cofactor">
    <cofactor evidence="1">
        <name>Cu(2+)</name>
        <dbReference type="ChEBI" id="CHEBI:29036"/>
    </cofactor>
</comment>
<gene>
    <name evidence="15" type="ORF">CLUMA_CG003247</name>
</gene>
<dbReference type="PANTHER" id="PTHR10157:SF29">
    <property type="entry name" value="DOPAMINE BETA-HYDROXYLASE"/>
    <property type="match status" value="1"/>
</dbReference>
<evidence type="ECO:0000256" key="2">
    <source>
        <dbReference type="ARBA" id="ARBA00004167"/>
    </source>
</evidence>
<evidence type="ECO:0000256" key="4">
    <source>
        <dbReference type="ARBA" id="ARBA00022692"/>
    </source>
</evidence>
<evidence type="ECO:0000256" key="1">
    <source>
        <dbReference type="ARBA" id="ARBA00001973"/>
    </source>
</evidence>
<dbReference type="InterPro" id="IPR024548">
    <property type="entry name" value="Cu2_monoox_C"/>
</dbReference>
<dbReference type="Pfam" id="PF03351">
    <property type="entry name" value="DOMON"/>
    <property type="match status" value="1"/>
</dbReference>
<dbReference type="GO" id="GO:0005615">
    <property type="term" value="C:extracellular space"/>
    <property type="evidence" value="ECO:0007669"/>
    <property type="project" value="TreeGrafter"/>
</dbReference>
<evidence type="ECO:0000256" key="12">
    <source>
        <dbReference type="ARBA" id="ARBA00023180"/>
    </source>
</evidence>
<dbReference type="InterPro" id="IPR008977">
    <property type="entry name" value="PHM/PNGase_F_dom_sf"/>
</dbReference>